<dbReference type="AlphaFoldDB" id="W6K3S4"/>
<proteinExistence type="predicted"/>
<feature type="coiled-coil region" evidence="1">
    <location>
        <begin position="100"/>
        <end position="167"/>
    </location>
</feature>
<dbReference type="OrthoDB" id="5123087at2"/>
<keyword evidence="1" id="KW-0175">Coiled coil</keyword>
<comment type="caution">
    <text evidence="3">The sequence shown here is derived from an EMBL/GenBank/DDBJ whole genome shotgun (WGS) entry which is preliminary data.</text>
</comment>
<dbReference type="Pfam" id="PF19776">
    <property type="entry name" value="DUF6262"/>
    <property type="match status" value="1"/>
</dbReference>
<reference evidence="3 4" key="1">
    <citation type="journal article" date="2013" name="ISME J.">
        <title>A metabolic model for members of the genus Tetrasphaera involved in enhanced biological phosphorus removal.</title>
        <authorList>
            <person name="Kristiansen R."/>
            <person name="Nguyen H.T.T."/>
            <person name="Saunders A.M."/>
            <person name="Nielsen J.L."/>
            <person name="Wimmer R."/>
            <person name="Le V.Q."/>
            <person name="McIlroy S.J."/>
            <person name="Petrovski S."/>
            <person name="Seviour R.J."/>
            <person name="Calteau A."/>
            <person name="Nielsen K.L."/>
            <person name="Nielsen P.H."/>
        </authorList>
    </citation>
    <scope>NUCLEOTIDE SEQUENCE [LARGE SCALE GENOMIC DNA]</scope>
    <source>
        <strain evidence="3 4">Ben110</strain>
    </source>
</reference>
<feature type="region of interest" description="Disordered" evidence="2">
    <location>
        <begin position="66"/>
        <end position="88"/>
    </location>
</feature>
<accession>W6K3S4</accession>
<gene>
    <name evidence="3" type="ORF">BN11_3220015</name>
</gene>
<name>W6K3S4_9MICO</name>
<protein>
    <recommendedName>
        <fullName evidence="5">Transposase</fullName>
    </recommendedName>
</protein>
<keyword evidence="4" id="KW-1185">Reference proteome</keyword>
<sequence length="204" mass="22127">MTPDTAVDALRRNRAQASTAKQQAVLAALDRLCAAGHEVNISTVARAAGVSRQFLYTHEALRQAVAKATPAGSKEQHDEDAGAHMSRGLRADRRILTAKVERQAAAITDLKEQVATLEHQRQRWLGTQLNADASIDPEAHSELRITNERLTAQNASLTAQVTELRRINTILEADLAASRQAHAEDVANLLPDTAATVTTMASRR</sequence>
<dbReference type="RefSeq" id="WP_048699401.1">
    <property type="nucleotide sequence ID" value="NZ_HG764815.1"/>
</dbReference>
<evidence type="ECO:0000313" key="4">
    <source>
        <dbReference type="Proteomes" id="UP000035763"/>
    </source>
</evidence>
<organism evidence="3 4">
    <name type="scientific">Nostocoides australiense Ben110</name>
    <dbReference type="NCBI Taxonomy" id="1193182"/>
    <lineage>
        <taxon>Bacteria</taxon>
        <taxon>Bacillati</taxon>
        <taxon>Actinomycetota</taxon>
        <taxon>Actinomycetes</taxon>
        <taxon>Micrococcales</taxon>
        <taxon>Intrasporangiaceae</taxon>
        <taxon>Nostocoides</taxon>
    </lineage>
</organism>
<evidence type="ECO:0000313" key="3">
    <source>
        <dbReference type="EMBL" id="CCH73769.1"/>
    </source>
</evidence>
<dbReference type="Proteomes" id="UP000035763">
    <property type="component" value="Unassembled WGS sequence"/>
</dbReference>
<evidence type="ECO:0000256" key="1">
    <source>
        <dbReference type="SAM" id="Coils"/>
    </source>
</evidence>
<evidence type="ECO:0008006" key="5">
    <source>
        <dbReference type="Google" id="ProtNLM"/>
    </source>
</evidence>
<dbReference type="STRING" id="1193182.BN11_3220015"/>
<evidence type="ECO:0000256" key="2">
    <source>
        <dbReference type="SAM" id="MobiDB-lite"/>
    </source>
</evidence>
<dbReference type="EMBL" id="CAJA01000249">
    <property type="protein sequence ID" value="CCH73769.1"/>
    <property type="molecule type" value="Genomic_DNA"/>
</dbReference>
<dbReference type="InterPro" id="IPR046229">
    <property type="entry name" value="TnpC-like"/>
</dbReference>